<evidence type="ECO:0000256" key="1">
    <source>
        <dbReference type="ARBA" id="ARBA00023125"/>
    </source>
</evidence>
<dbReference type="SMART" id="SM00530">
    <property type="entry name" value="HTH_XRE"/>
    <property type="match status" value="1"/>
</dbReference>
<evidence type="ECO:0000313" key="4">
    <source>
        <dbReference type="Proteomes" id="UP000233343"/>
    </source>
</evidence>
<dbReference type="InterPro" id="IPR001387">
    <property type="entry name" value="Cro/C1-type_HTH"/>
</dbReference>
<dbReference type="SUPFAM" id="SSF47413">
    <property type="entry name" value="lambda repressor-like DNA-binding domains"/>
    <property type="match status" value="1"/>
</dbReference>
<name>A0A2N0Z9U9_9BACI</name>
<dbReference type="PROSITE" id="PS50943">
    <property type="entry name" value="HTH_CROC1"/>
    <property type="match status" value="1"/>
</dbReference>
<keyword evidence="4" id="KW-1185">Reference proteome</keyword>
<dbReference type="CDD" id="cd00093">
    <property type="entry name" value="HTH_XRE"/>
    <property type="match status" value="1"/>
</dbReference>
<keyword evidence="1" id="KW-0238">DNA-binding</keyword>
<protein>
    <submittedName>
        <fullName evidence="3">XRE family transcriptional regulator</fullName>
    </submittedName>
</protein>
<dbReference type="GO" id="GO:0003677">
    <property type="term" value="F:DNA binding"/>
    <property type="evidence" value="ECO:0007669"/>
    <property type="project" value="UniProtKB-KW"/>
</dbReference>
<comment type="caution">
    <text evidence="3">The sequence shown here is derived from an EMBL/GenBank/DDBJ whole genome shotgun (WGS) entry which is preliminary data.</text>
</comment>
<reference evidence="3 4" key="1">
    <citation type="journal article" date="2010" name="Int. J. Syst. Evol. Microbiol.">
        <title>Bacillus horneckiae sp. nov., isolated from a spacecraft-assembly clean room.</title>
        <authorList>
            <person name="Vaishampayan P."/>
            <person name="Probst A."/>
            <person name="Krishnamurthi S."/>
            <person name="Ghosh S."/>
            <person name="Osman S."/>
            <person name="McDowall A."/>
            <person name="Ruckmani A."/>
            <person name="Mayilraj S."/>
            <person name="Venkateswaran K."/>
        </authorList>
    </citation>
    <scope>NUCLEOTIDE SEQUENCE [LARGE SCALE GENOMIC DNA]</scope>
    <source>
        <strain evidence="4">1PO1SC</strain>
    </source>
</reference>
<feature type="domain" description="HTH cro/C1-type" evidence="2">
    <location>
        <begin position="6"/>
        <end position="60"/>
    </location>
</feature>
<dbReference type="PANTHER" id="PTHR46558">
    <property type="entry name" value="TRACRIPTIONAL REGULATORY PROTEIN-RELATED-RELATED"/>
    <property type="match status" value="1"/>
</dbReference>
<dbReference type="Gene3D" id="1.10.260.40">
    <property type="entry name" value="lambda repressor-like DNA-binding domains"/>
    <property type="match status" value="1"/>
</dbReference>
<proteinExistence type="predicted"/>
<evidence type="ECO:0000313" key="3">
    <source>
        <dbReference type="EMBL" id="PKG26294.1"/>
    </source>
</evidence>
<accession>A0A2N0Z9U9</accession>
<gene>
    <name evidence="3" type="ORF">CWS20_24835</name>
</gene>
<dbReference type="PANTHER" id="PTHR46558:SF4">
    <property type="entry name" value="DNA-BIDING PHAGE PROTEIN"/>
    <property type="match status" value="1"/>
</dbReference>
<dbReference type="Pfam" id="PF01381">
    <property type="entry name" value="HTH_3"/>
    <property type="match status" value="1"/>
</dbReference>
<dbReference type="AlphaFoldDB" id="A0A2N0Z9U9"/>
<dbReference type="InterPro" id="IPR010982">
    <property type="entry name" value="Lambda_DNA-bd_dom_sf"/>
</dbReference>
<dbReference type="Proteomes" id="UP000233343">
    <property type="component" value="Unassembled WGS sequence"/>
</dbReference>
<sequence length="75" mass="8578">MKNYNLIRARKNKGYTQVELSNILKCNKSTISNWENGVSSPTLRMAFALSAILESDINVLFQDYKVQEFQSMNTA</sequence>
<organism evidence="3 4">
    <name type="scientific">Cytobacillus horneckiae</name>
    <dbReference type="NCBI Taxonomy" id="549687"/>
    <lineage>
        <taxon>Bacteria</taxon>
        <taxon>Bacillati</taxon>
        <taxon>Bacillota</taxon>
        <taxon>Bacilli</taxon>
        <taxon>Bacillales</taxon>
        <taxon>Bacillaceae</taxon>
        <taxon>Cytobacillus</taxon>
    </lineage>
</organism>
<evidence type="ECO:0000259" key="2">
    <source>
        <dbReference type="PROSITE" id="PS50943"/>
    </source>
</evidence>
<dbReference type="EMBL" id="PISD01000074">
    <property type="protein sequence ID" value="PKG26294.1"/>
    <property type="molecule type" value="Genomic_DNA"/>
</dbReference>